<dbReference type="GO" id="GO:0006814">
    <property type="term" value="P:sodium ion transport"/>
    <property type="evidence" value="ECO:0007669"/>
    <property type="project" value="InterPro"/>
</dbReference>
<comment type="caution">
    <text evidence="8">The sequence shown here is derived from an EMBL/GenBank/DDBJ whole genome shotgun (WGS) entry which is preliminary data.</text>
</comment>
<organism evidence="8">
    <name type="scientific">marine sediment metagenome</name>
    <dbReference type="NCBI Taxonomy" id="412755"/>
    <lineage>
        <taxon>unclassified sequences</taxon>
        <taxon>metagenomes</taxon>
        <taxon>ecological metagenomes</taxon>
    </lineage>
</organism>
<evidence type="ECO:0000256" key="7">
    <source>
        <dbReference type="SAM" id="Phobius"/>
    </source>
</evidence>
<dbReference type="Pfam" id="PF03977">
    <property type="entry name" value="OAD_beta"/>
    <property type="match status" value="1"/>
</dbReference>
<evidence type="ECO:0000256" key="2">
    <source>
        <dbReference type="ARBA" id="ARBA00022475"/>
    </source>
</evidence>
<keyword evidence="6 7" id="KW-0472">Membrane</keyword>
<reference evidence="8" key="1">
    <citation type="journal article" date="2014" name="Front. Microbiol.">
        <title>High frequency of phylogenetically diverse reductive dehalogenase-homologous genes in deep subseafloor sedimentary metagenomes.</title>
        <authorList>
            <person name="Kawai M."/>
            <person name="Futagami T."/>
            <person name="Toyoda A."/>
            <person name="Takaki Y."/>
            <person name="Nishi S."/>
            <person name="Hori S."/>
            <person name="Arai W."/>
            <person name="Tsubouchi T."/>
            <person name="Morono Y."/>
            <person name="Uchiyama I."/>
            <person name="Ito T."/>
            <person name="Fujiyama A."/>
            <person name="Inagaki F."/>
            <person name="Takami H."/>
        </authorList>
    </citation>
    <scope>NUCLEOTIDE SEQUENCE</scope>
    <source>
        <strain evidence="8">Expedition CK06-06</strain>
    </source>
</reference>
<evidence type="ECO:0000256" key="6">
    <source>
        <dbReference type="ARBA" id="ARBA00023136"/>
    </source>
</evidence>
<dbReference type="GO" id="GO:0005886">
    <property type="term" value="C:plasma membrane"/>
    <property type="evidence" value="ECO:0007669"/>
    <property type="project" value="UniProtKB-SubCell"/>
</dbReference>
<dbReference type="PANTHER" id="PTHR35806:SF1">
    <property type="entry name" value="OXALOACETATE DECARBOXYLASE BETA CHAIN 2"/>
    <property type="match status" value="1"/>
</dbReference>
<dbReference type="GO" id="GO:0016829">
    <property type="term" value="F:lyase activity"/>
    <property type="evidence" value="ECO:0007669"/>
    <property type="project" value="InterPro"/>
</dbReference>
<keyword evidence="2" id="KW-1003">Cell membrane</keyword>
<protein>
    <submittedName>
        <fullName evidence="8">Uncharacterized protein</fullName>
    </submittedName>
</protein>
<dbReference type="AlphaFoldDB" id="X1P6S5"/>
<gene>
    <name evidence="8" type="ORF">S06H3_51232</name>
</gene>
<keyword evidence="4" id="KW-1278">Translocase</keyword>
<dbReference type="EMBL" id="BARV01032498">
    <property type="protein sequence ID" value="GAI34735.1"/>
    <property type="molecule type" value="Genomic_DNA"/>
</dbReference>
<comment type="subcellular location">
    <subcellularLocation>
        <location evidence="1">Cell membrane</location>
        <topology evidence="1">Multi-pass membrane protein</topology>
    </subcellularLocation>
</comment>
<feature type="non-terminal residue" evidence="8">
    <location>
        <position position="57"/>
    </location>
</feature>
<dbReference type="PANTHER" id="PTHR35806">
    <property type="entry name" value="OXALOACETATE DECARBOXYLASE BETA CHAIN 2"/>
    <property type="match status" value="1"/>
</dbReference>
<proteinExistence type="predicted"/>
<evidence type="ECO:0000256" key="1">
    <source>
        <dbReference type="ARBA" id="ARBA00004651"/>
    </source>
</evidence>
<keyword evidence="3 7" id="KW-0812">Transmembrane</keyword>
<sequence length="57" mass="6074">MREVSNLEVILFPIAVFIVSALLVPKSAPLIGMLMFGNLLRASGVTKRLAQSASGVF</sequence>
<evidence type="ECO:0000256" key="4">
    <source>
        <dbReference type="ARBA" id="ARBA00022967"/>
    </source>
</evidence>
<accession>X1P6S5</accession>
<keyword evidence="5 7" id="KW-1133">Transmembrane helix</keyword>
<evidence type="ECO:0000256" key="3">
    <source>
        <dbReference type="ARBA" id="ARBA00022692"/>
    </source>
</evidence>
<evidence type="ECO:0000313" key="8">
    <source>
        <dbReference type="EMBL" id="GAI34735.1"/>
    </source>
</evidence>
<evidence type="ECO:0000256" key="5">
    <source>
        <dbReference type="ARBA" id="ARBA00022989"/>
    </source>
</evidence>
<name>X1P6S5_9ZZZZ</name>
<feature type="transmembrane region" description="Helical" evidence="7">
    <location>
        <begin position="6"/>
        <end position="25"/>
    </location>
</feature>
<dbReference type="InterPro" id="IPR005661">
    <property type="entry name" value="OadB_MmdB"/>
</dbReference>